<evidence type="ECO:0000256" key="1">
    <source>
        <dbReference type="SAM" id="Coils"/>
    </source>
</evidence>
<dbReference type="EMBL" id="RQTK01000399">
    <property type="protein sequence ID" value="RUS80320.1"/>
    <property type="molecule type" value="Genomic_DNA"/>
</dbReference>
<dbReference type="PANTHER" id="PTHR19324:SF33">
    <property type="entry name" value="MUCIN-5AC"/>
    <property type="match status" value="1"/>
</dbReference>
<sequence>MPSVTMVSFALLCLLLILQGYASGVLFEITSSRRELNFLYEESLEIECAFNPDHADDEGEIKFVEAIHIVRRDSKKRWTELARLMANGFLEVPQSNYTAQGLITPNVVNNTYLKINWDIASEAEIGIYRCDVVVKDDDYKFDVQESNTLNILKHNVTTDELLDISRRQLDDLQLEFGRFRKKTVQKITELEKSVLELKNESRIEDDENENDISETYLDQLKKDITRSVLANVSAELEDMTCSRLAQCSVSSPTNPKYSGTTKPASISFTTNFSKATSGTTAQKLSSSTKPPKRAFSTTLLNSATTRSPQTTRSITPNYVSTKPPKTTRRTTVPKPASTQAPSTVQATEVQVPGLPWPEGNFALLNSKSGCPRTSASPVWWEGYMMYHTESMDENHDNVTYMSNLAEPIMQVDRFGNNFLIMHFCTSYNSTSQPWPPGAYCMNRVTSKCPAGFQSGYMDIDEEDINYSGQSHGTLPEMLFFCCRRDGDPNVPVALPNSRPFYLYRFGGQCQEVVGMQVRPETMLFDTENENNQDDYQNENHPDGKLTDVELELCYYS</sequence>
<proteinExistence type="predicted"/>
<evidence type="ECO:0000256" key="2">
    <source>
        <dbReference type="SAM" id="MobiDB-lite"/>
    </source>
</evidence>
<accession>A0A433TFI2</accession>
<feature type="compositionally biased region" description="Low complexity" evidence="2">
    <location>
        <begin position="321"/>
        <end position="335"/>
    </location>
</feature>
<gene>
    <name evidence="5" type="ORF">EGW08_011921</name>
</gene>
<organism evidence="5 6">
    <name type="scientific">Elysia chlorotica</name>
    <name type="common">Eastern emerald elysia</name>
    <name type="synonym">Sea slug</name>
    <dbReference type="NCBI Taxonomy" id="188477"/>
    <lineage>
        <taxon>Eukaryota</taxon>
        <taxon>Metazoa</taxon>
        <taxon>Spiralia</taxon>
        <taxon>Lophotrochozoa</taxon>
        <taxon>Mollusca</taxon>
        <taxon>Gastropoda</taxon>
        <taxon>Heterobranchia</taxon>
        <taxon>Euthyneura</taxon>
        <taxon>Panpulmonata</taxon>
        <taxon>Sacoglossa</taxon>
        <taxon>Placobranchoidea</taxon>
        <taxon>Plakobranchidae</taxon>
        <taxon>Elysia</taxon>
    </lineage>
</organism>
<reference evidence="5 6" key="1">
    <citation type="submission" date="2019-01" db="EMBL/GenBank/DDBJ databases">
        <title>A draft genome assembly of the solar-powered sea slug Elysia chlorotica.</title>
        <authorList>
            <person name="Cai H."/>
            <person name="Li Q."/>
            <person name="Fang X."/>
            <person name="Li J."/>
            <person name="Curtis N.E."/>
            <person name="Altenburger A."/>
            <person name="Shibata T."/>
            <person name="Feng M."/>
            <person name="Maeda T."/>
            <person name="Schwartz J.A."/>
            <person name="Shigenobu S."/>
            <person name="Lundholm N."/>
            <person name="Nishiyama T."/>
            <person name="Yang H."/>
            <person name="Hasebe M."/>
            <person name="Li S."/>
            <person name="Pierce S.K."/>
            <person name="Wang J."/>
        </authorList>
    </citation>
    <scope>NUCLEOTIDE SEQUENCE [LARGE SCALE GENOMIC DNA]</scope>
    <source>
        <strain evidence="5">EC2010</strain>
        <tissue evidence="5">Whole organism of an adult</tissue>
    </source>
</reference>
<keyword evidence="6" id="KW-1185">Reference proteome</keyword>
<dbReference type="InterPro" id="IPR031569">
    <property type="entry name" value="ApeC"/>
</dbReference>
<keyword evidence="1" id="KW-0175">Coiled coil</keyword>
<feature type="domain" description="Apextrin C-terminal" evidence="4">
    <location>
        <begin position="356"/>
        <end position="555"/>
    </location>
</feature>
<feature type="compositionally biased region" description="Polar residues" evidence="2">
    <location>
        <begin position="299"/>
        <end position="320"/>
    </location>
</feature>
<feature type="chain" id="PRO_5019272261" description="Apextrin C-terminal domain-containing protein" evidence="3">
    <location>
        <begin position="25"/>
        <end position="556"/>
    </location>
</feature>
<comment type="caution">
    <text evidence="5">The sequence shown here is derived from an EMBL/GenBank/DDBJ whole genome shotgun (WGS) entry which is preliminary data.</text>
</comment>
<evidence type="ECO:0000256" key="3">
    <source>
        <dbReference type="SAM" id="SignalP"/>
    </source>
</evidence>
<dbReference type="AlphaFoldDB" id="A0A433TFI2"/>
<dbReference type="Pfam" id="PF16977">
    <property type="entry name" value="ApeC"/>
    <property type="match status" value="1"/>
</dbReference>
<protein>
    <recommendedName>
        <fullName evidence="4">Apextrin C-terminal domain-containing protein</fullName>
    </recommendedName>
</protein>
<feature type="coiled-coil region" evidence="1">
    <location>
        <begin position="180"/>
        <end position="223"/>
    </location>
</feature>
<keyword evidence="3" id="KW-0732">Signal</keyword>
<feature type="signal peptide" evidence="3">
    <location>
        <begin position="1"/>
        <end position="24"/>
    </location>
</feature>
<evidence type="ECO:0000313" key="5">
    <source>
        <dbReference type="EMBL" id="RUS80320.1"/>
    </source>
</evidence>
<evidence type="ECO:0000259" key="4">
    <source>
        <dbReference type="Pfam" id="PF16977"/>
    </source>
</evidence>
<evidence type="ECO:0000313" key="6">
    <source>
        <dbReference type="Proteomes" id="UP000271974"/>
    </source>
</evidence>
<dbReference type="Proteomes" id="UP000271974">
    <property type="component" value="Unassembled WGS sequence"/>
</dbReference>
<name>A0A433TFI2_ELYCH</name>
<dbReference type="PANTHER" id="PTHR19324">
    <property type="entry name" value="PERFORIN-LIKE PROTEIN 1"/>
    <property type="match status" value="1"/>
</dbReference>
<dbReference type="OrthoDB" id="6152292at2759"/>
<feature type="compositionally biased region" description="Polar residues" evidence="2">
    <location>
        <begin position="336"/>
        <end position="345"/>
    </location>
</feature>
<feature type="region of interest" description="Disordered" evidence="2">
    <location>
        <begin position="299"/>
        <end position="345"/>
    </location>
</feature>